<gene>
    <name evidence="3" type="ORF">ZIOFF_062527</name>
</gene>
<keyword evidence="4" id="KW-1185">Reference proteome</keyword>
<evidence type="ECO:0000256" key="1">
    <source>
        <dbReference type="ARBA" id="ARBA00010838"/>
    </source>
</evidence>
<accession>A0A8J5F4Y4</accession>
<dbReference type="Proteomes" id="UP000734854">
    <property type="component" value="Unassembled WGS sequence"/>
</dbReference>
<reference evidence="3 4" key="1">
    <citation type="submission" date="2020-08" db="EMBL/GenBank/DDBJ databases">
        <title>Plant Genome Project.</title>
        <authorList>
            <person name="Zhang R.-G."/>
        </authorList>
    </citation>
    <scope>NUCLEOTIDE SEQUENCE [LARGE SCALE GENOMIC DNA]</scope>
    <source>
        <tissue evidence="3">Rhizome</tissue>
    </source>
</reference>
<evidence type="ECO:0000256" key="2">
    <source>
        <dbReference type="RuleBase" id="RU003690"/>
    </source>
</evidence>
<dbReference type="GO" id="GO:0008422">
    <property type="term" value="F:beta-glucosidase activity"/>
    <property type="evidence" value="ECO:0007669"/>
    <property type="project" value="TreeGrafter"/>
</dbReference>
<comment type="similarity">
    <text evidence="1 2">Belongs to the glycosyl hydrolase 1 family.</text>
</comment>
<dbReference type="InterPro" id="IPR001360">
    <property type="entry name" value="Glyco_hydro_1"/>
</dbReference>
<protein>
    <recommendedName>
        <fullName evidence="5">Beta-glucosidase</fullName>
    </recommendedName>
</protein>
<dbReference type="SUPFAM" id="SSF51445">
    <property type="entry name" value="(Trans)glycosidases"/>
    <property type="match status" value="1"/>
</dbReference>
<dbReference type="GO" id="GO:0005975">
    <property type="term" value="P:carbohydrate metabolic process"/>
    <property type="evidence" value="ECO:0007669"/>
    <property type="project" value="InterPro"/>
</dbReference>
<name>A0A8J5F4Y4_ZINOF</name>
<organism evidence="3 4">
    <name type="scientific">Zingiber officinale</name>
    <name type="common">Ginger</name>
    <name type="synonym">Amomum zingiber</name>
    <dbReference type="NCBI Taxonomy" id="94328"/>
    <lineage>
        <taxon>Eukaryota</taxon>
        <taxon>Viridiplantae</taxon>
        <taxon>Streptophyta</taxon>
        <taxon>Embryophyta</taxon>
        <taxon>Tracheophyta</taxon>
        <taxon>Spermatophyta</taxon>
        <taxon>Magnoliopsida</taxon>
        <taxon>Liliopsida</taxon>
        <taxon>Zingiberales</taxon>
        <taxon>Zingiberaceae</taxon>
        <taxon>Zingiber</taxon>
    </lineage>
</organism>
<evidence type="ECO:0000313" key="4">
    <source>
        <dbReference type="Proteomes" id="UP000734854"/>
    </source>
</evidence>
<dbReference type="Pfam" id="PF00232">
    <property type="entry name" value="Glyco_hydro_1"/>
    <property type="match status" value="2"/>
</dbReference>
<dbReference type="PANTHER" id="PTHR10353:SF29">
    <property type="entry name" value="BETA-GLUCOSIDASE 11"/>
    <property type="match status" value="1"/>
</dbReference>
<dbReference type="EMBL" id="JACMSC010000017">
    <property type="protein sequence ID" value="KAG6479071.1"/>
    <property type="molecule type" value="Genomic_DNA"/>
</dbReference>
<dbReference type="InterPro" id="IPR017853">
    <property type="entry name" value="GH"/>
</dbReference>
<dbReference type="PANTHER" id="PTHR10353">
    <property type="entry name" value="GLYCOSYL HYDROLASE"/>
    <property type="match status" value="1"/>
</dbReference>
<evidence type="ECO:0008006" key="5">
    <source>
        <dbReference type="Google" id="ProtNLM"/>
    </source>
</evidence>
<evidence type="ECO:0000313" key="3">
    <source>
        <dbReference type="EMBL" id="KAG6479071.1"/>
    </source>
</evidence>
<dbReference type="Gene3D" id="3.20.20.80">
    <property type="entry name" value="Glycosidases"/>
    <property type="match status" value="2"/>
</dbReference>
<proteinExistence type="inferred from homology"/>
<comment type="caution">
    <text evidence="3">The sequence shown here is derived from an EMBL/GenBank/DDBJ whole genome shotgun (WGS) entry which is preliminary data.</text>
</comment>
<sequence>MKVEGAATEGGRTPCIWDTFAHEGRTEDKRTGDIAADQYHKYKVDHGRGPVNPEGVQYYNNLINELKKYGIEPHVTLLHFDLPQSLEDEYSGLLSPKIVYISTTTLSFAGANRGLKWGGQFSLEIDEEDIYQEQLSIPLHGHGLQSIMVQLLRSASVVTLPPPIPGCCYSYGAAAAVVEPRSLCSLLLRSVPRHQPPISSNN</sequence>
<dbReference type="AlphaFoldDB" id="A0A8J5F4Y4"/>